<protein>
    <submittedName>
        <fullName evidence="1">Uncharacterized protein</fullName>
    </submittedName>
</protein>
<gene>
    <name evidence="1" type="ORF">MILVUS5_LOCUS34250</name>
</gene>
<reference evidence="1" key="1">
    <citation type="submission" date="2023-10" db="EMBL/GenBank/DDBJ databases">
        <authorList>
            <person name="Rodriguez Cubillos JULIANA M."/>
            <person name="De Vega J."/>
        </authorList>
    </citation>
    <scope>NUCLEOTIDE SEQUENCE</scope>
</reference>
<proteinExistence type="predicted"/>
<comment type="caution">
    <text evidence="1">The sequence shown here is derived from an EMBL/GenBank/DDBJ whole genome shotgun (WGS) entry which is preliminary data.</text>
</comment>
<evidence type="ECO:0000313" key="1">
    <source>
        <dbReference type="EMBL" id="CAJ2670174.1"/>
    </source>
</evidence>
<name>A0ACB0LKY9_TRIPR</name>
<keyword evidence="2" id="KW-1185">Reference proteome</keyword>
<organism evidence="1 2">
    <name type="scientific">Trifolium pratense</name>
    <name type="common">Red clover</name>
    <dbReference type="NCBI Taxonomy" id="57577"/>
    <lineage>
        <taxon>Eukaryota</taxon>
        <taxon>Viridiplantae</taxon>
        <taxon>Streptophyta</taxon>
        <taxon>Embryophyta</taxon>
        <taxon>Tracheophyta</taxon>
        <taxon>Spermatophyta</taxon>
        <taxon>Magnoliopsida</taxon>
        <taxon>eudicotyledons</taxon>
        <taxon>Gunneridae</taxon>
        <taxon>Pentapetalae</taxon>
        <taxon>rosids</taxon>
        <taxon>fabids</taxon>
        <taxon>Fabales</taxon>
        <taxon>Fabaceae</taxon>
        <taxon>Papilionoideae</taxon>
        <taxon>50 kb inversion clade</taxon>
        <taxon>NPAAA clade</taxon>
        <taxon>Hologalegina</taxon>
        <taxon>IRL clade</taxon>
        <taxon>Trifolieae</taxon>
        <taxon>Trifolium</taxon>
    </lineage>
</organism>
<sequence>MGKLMSLARKTVDTEWRKEMKSSDHVSSKLRVGTESHSGFHLFERVEVIAANLVGRKERM</sequence>
<dbReference type="EMBL" id="CASHSV030000615">
    <property type="protein sequence ID" value="CAJ2670174.1"/>
    <property type="molecule type" value="Genomic_DNA"/>
</dbReference>
<accession>A0ACB0LKY9</accession>
<dbReference type="Proteomes" id="UP001177021">
    <property type="component" value="Unassembled WGS sequence"/>
</dbReference>
<evidence type="ECO:0000313" key="2">
    <source>
        <dbReference type="Proteomes" id="UP001177021"/>
    </source>
</evidence>